<keyword evidence="2" id="KW-0472">Membrane</keyword>
<comment type="caution">
    <text evidence="5">The sequence shown here is derived from an EMBL/GenBank/DDBJ whole genome shotgun (WGS) entry which is preliminary data.</text>
</comment>
<keyword evidence="3" id="KW-0732">Signal</keyword>
<dbReference type="InterPro" id="IPR055561">
    <property type="entry name" value="DUF7137"/>
</dbReference>
<evidence type="ECO:0000259" key="4">
    <source>
        <dbReference type="Pfam" id="PF23585"/>
    </source>
</evidence>
<evidence type="ECO:0000313" key="5">
    <source>
        <dbReference type="EMBL" id="KAK7938111.1"/>
    </source>
</evidence>
<evidence type="ECO:0000256" key="1">
    <source>
        <dbReference type="SAM" id="MobiDB-lite"/>
    </source>
</evidence>
<reference evidence="5 6" key="1">
    <citation type="submission" date="2023-01" db="EMBL/GenBank/DDBJ databases">
        <title>Analysis of 21 Apiospora genomes using comparative genomics revels a genus with tremendous synthesis potential of carbohydrate active enzymes and secondary metabolites.</title>
        <authorList>
            <person name="Sorensen T."/>
        </authorList>
    </citation>
    <scope>NUCLEOTIDE SEQUENCE [LARGE SCALE GENOMIC DNA]</scope>
    <source>
        <strain evidence="5 6">CBS 24483</strain>
    </source>
</reference>
<dbReference type="EMBL" id="JAQQWE010000010">
    <property type="protein sequence ID" value="KAK7938111.1"/>
    <property type="molecule type" value="Genomic_DNA"/>
</dbReference>
<dbReference type="PANTHER" id="PTHR42028">
    <property type="entry name" value="CHROMOSOME 1, WHOLE GENOME SHOTGUN SEQUENCE"/>
    <property type="match status" value="1"/>
</dbReference>
<feature type="signal peptide" evidence="3">
    <location>
        <begin position="1"/>
        <end position="23"/>
    </location>
</feature>
<dbReference type="Proteomes" id="UP001391051">
    <property type="component" value="Unassembled WGS sequence"/>
</dbReference>
<dbReference type="PANTHER" id="PTHR42028:SF1">
    <property type="entry name" value="YALI0E30657P"/>
    <property type="match status" value="1"/>
</dbReference>
<sequence length="290" mass="30888">MRASMSFGQILTTAIAFSSTASAWPSWLPDVDALVVRQDEPSKDTASPAPTKTADPKSDDAKPSATDKPAPKTTAGGDDEPQTTNLNTGGITKSGGSKPTHTGNSTAEPTHATFDPQDPAGGVSMLTPAPVLGTQLYRIGQTITWGWNYTSLQATPTAIDVLVSCSTASKTWTLTQNMTYETKGSYTWDTHAYAETAVVDQLLTAEYTLLIYDAESSVKATAEAGYLSTFDGFKFGLYKPQDYQPLNEWHCATCSGAANLDTKALGFAFSMSVITILSFTWFVAGFGQLL</sequence>
<proteinExistence type="predicted"/>
<protein>
    <recommendedName>
        <fullName evidence="4">DUF7137 domain-containing protein</fullName>
    </recommendedName>
</protein>
<name>A0ABR1PUJ0_9PEZI</name>
<evidence type="ECO:0000256" key="3">
    <source>
        <dbReference type="SAM" id="SignalP"/>
    </source>
</evidence>
<keyword evidence="6" id="KW-1185">Reference proteome</keyword>
<feature type="compositionally biased region" description="Polar residues" evidence="1">
    <location>
        <begin position="82"/>
        <end position="108"/>
    </location>
</feature>
<feature type="chain" id="PRO_5045517014" description="DUF7137 domain-containing protein" evidence="3">
    <location>
        <begin position="24"/>
        <end position="290"/>
    </location>
</feature>
<dbReference type="GeneID" id="92084263"/>
<feature type="region of interest" description="Disordered" evidence="1">
    <location>
        <begin position="39"/>
        <end position="122"/>
    </location>
</feature>
<feature type="domain" description="DUF7137" evidence="4">
    <location>
        <begin position="118"/>
        <end position="253"/>
    </location>
</feature>
<keyword evidence="2" id="KW-1133">Transmembrane helix</keyword>
<dbReference type="Pfam" id="PF23585">
    <property type="entry name" value="DUF7137"/>
    <property type="match status" value="1"/>
</dbReference>
<dbReference type="RefSeq" id="XP_066693439.1">
    <property type="nucleotide sequence ID" value="XM_066851201.1"/>
</dbReference>
<evidence type="ECO:0000313" key="6">
    <source>
        <dbReference type="Proteomes" id="UP001391051"/>
    </source>
</evidence>
<feature type="transmembrane region" description="Helical" evidence="2">
    <location>
        <begin position="264"/>
        <end position="284"/>
    </location>
</feature>
<gene>
    <name evidence="5" type="ORF">PG986_014979</name>
</gene>
<keyword evidence="2" id="KW-0812">Transmembrane</keyword>
<evidence type="ECO:0000256" key="2">
    <source>
        <dbReference type="SAM" id="Phobius"/>
    </source>
</evidence>
<accession>A0ABR1PUJ0</accession>
<organism evidence="5 6">
    <name type="scientific">Apiospora aurea</name>
    <dbReference type="NCBI Taxonomy" id="335848"/>
    <lineage>
        <taxon>Eukaryota</taxon>
        <taxon>Fungi</taxon>
        <taxon>Dikarya</taxon>
        <taxon>Ascomycota</taxon>
        <taxon>Pezizomycotina</taxon>
        <taxon>Sordariomycetes</taxon>
        <taxon>Xylariomycetidae</taxon>
        <taxon>Amphisphaeriales</taxon>
        <taxon>Apiosporaceae</taxon>
        <taxon>Apiospora</taxon>
    </lineage>
</organism>